<evidence type="ECO:0000259" key="2">
    <source>
        <dbReference type="Pfam" id="PF00589"/>
    </source>
</evidence>
<protein>
    <recommendedName>
        <fullName evidence="2">Tyr recombinase domain-containing protein</fullName>
    </recommendedName>
</protein>
<dbReference type="InterPro" id="IPR013762">
    <property type="entry name" value="Integrase-like_cat_sf"/>
</dbReference>
<proteinExistence type="predicted"/>
<dbReference type="Proteomes" id="UP000612456">
    <property type="component" value="Unassembled WGS sequence"/>
</dbReference>
<dbReference type="Gene3D" id="1.10.443.10">
    <property type="entry name" value="Intergrase catalytic core"/>
    <property type="match status" value="1"/>
</dbReference>
<gene>
    <name evidence="3" type="ORF">GCM10010911_20020</name>
</gene>
<dbReference type="InterPro" id="IPR002104">
    <property type="entry name" value="Integrase_catalytic"/>
</dbReference>
<dbReference type="AlphaFoldDB" id="A0A917DR71"/>
<organism evidence="3 4">
    <name type="scientific">Paenibacillus nasutitermitis</name>
    <dbReference type="NCBI Taxonomy" id="1652958"/>
    <lineage>
        <taxon>Bacteria</taxon>
        <taxon>Bacillati</taxon>
        <taxon>Bacillota</taxon>
        <taxon>Bacilli</taxon>
        <taxon>Bacillales</taxon>
        <taxon>Paenibacillaceae</taxon>
        <taxon>Paenibacillus</taxon>
    </lineage>
</organism>
<dbReference type="GO" id="GO:0003677">
    <property type="term" value="F:DNA binding"/>
    <property type="evidence" value="ECO:0007669"/>
    <property type="project" value="InterPro"/>
</dbReference>
<dbReference type="Pfam" id="PF00589">
    <property type="entry name" value="Phage_integrase"/>
    <property type="match status" value="1"/>
</dbReference>
<reference evidence="3" key="1">
    <citation type="journal article" date="2014" name="Int. J. Syst. Evol. Microbiol.">
        <title>Complete genome sequence of Corynebacterium casei LMG S-19264T (=DSM 44701T), isolated from a smear-ripened cheese.</title>
        <authorList>
            <consortium name="US DOE Joint Genome Institute (JGI-PGF)"/>
            <person name="Walter F."/>
            <person name="Albersmeier A."/>
            <person name="Kalinowski J."/>
            <person name="Ruckert C."/>
        </authorList>
    </citation>
    <scope>NUCLEOTIDE SEQUENCE</scope>
    <source>
        <strain evidence="3">CGMCC 1.15178</strain>
    </source>
</reference>
<evidence type="ECO:0000313" key="3">
    <source>
        <dbReference type="EMBL" id="GGD62123.1"/>
    </source>
</evidence>
<dbReference type="SUPFAM" id="SSF56349">
    <property type="entry name" value="DNA breaking-rejoining enzymes"/>
    <property type="match status" value="1"/>
</dbReference>
<reference evidence="3" key="2">
    <citation type="submission" date="2020-09" db="EMBL/GenBank/DDBJ databases">
        <authorList>
            <person name="Sun Q."/>
            <person name="Zhou Y."/>
        </authorList>
    </citation>
    <scope>NUCLEOTIDE SEQUENCE</scope>
    <source>
        <strain evidence="3">CGMCC 1.15178</strain>
    </source>
</reference>
<feature type="domain" description="Tyr recombinase" evidence="2">
    <location>
        <begin position="2"/>
        <end position="67"/>
    </location>
</feature>
<keyword evidence="1" id="KW-0233">DNA recombination</keyword>
<accession>A0A917DR71</accession>
<dbReference type="GO" id="GO:0006310">
    <property type="term" value="P:DNA recombination"/>
    <property type="evidence" value="ECO:0007669"/>
    <property type="project" value="UniProtKB-KW"/>
</dbReference>
<name>A0A917DR71_9BACL</name>
<evidence type="ECO:0000313" key="4">
    <source>
        <dbReference type="Proteomes" id="UP000612456"/>
    </source>
</evidence>
<keyword evidence="4" id="KW-1185">Reference proteome</keyword>
<evidence type="ECO:0000256" key="1">
    <source>
        <dbReference type="ARBA" id="ARBA00023172"/>
    </source>
</evidence>
<dbReference type="GO" id="GO:0015074">
    <property type="term" value="P:DNA integration"/>
    <property type="evidence" value="ECO:0007669"/>
    <property type="project" value="InterPro"/>
</dbReference>
<dbReference type="InterPro" id="IPR011010">
    <property type="entry name" value="DNA_brk_join_enz"/>
</dbReference>
<comment type="caution">
    <text evidence="3">The sequence shown here is derived from an EMBL/GenBank/DDBJ whole genome shotgun (WGS) entry which is preliminary data.</text>
</comment>
<dbReference type="EMBL" id="BMHP01000001">
    <property type="protein sequence ID" value="GGD62123.1"/>
    <property type="molecule type" value="Genomic_DNA"/>
</dbReference>
<sequence length="89" mass="10292">MPFQQTCGKIIRKYLDVRGDLETDALFVNMDNEQISTRALQDKMQAYVNAAGITGVRVSPHEFRHKWPNLIFLTAEIRLRLDVFSAMLH</sequence>
<dbReference type="RefSeq" id="WP_229750177.1">
    <property type="nucleotide sequence ID" value="NZ_BMHP01000001.1"/>
</dbReference>